<reference evidence="2" key="1">
    <citation type="journal article" date="2019" name="Int. J. Syst. Evol. Microbiol.">
        <title>The Global Catalogue of Microorganisms (GCM) 10K type strain sequencing project: providing services to taxonomists for standard genome sequencing and annotation.</title>
        <authorList>
            <consortium name="The Broad Institute Genomics Platform"/>
            <consortium name="The Broad Institute Genome Sequencing Center for Infectious Disease"/>
            <person name="Wu L."/>
            <person name="Ma J."/>
        </authorList>
    </citation>
    <scope>NUCLEOTIDE SEQUENCE [LARGE SCALE GENOMIC DNA]</scope>
    <source>
        <strain evidence="2">CCM 8904</strain>
    </source>
</reference>
<evidence type="ECO:0000313" key="1">
    <source>
        <dbReference type="EMBL" id="MFC6170390.1"/>
    </source>
</evidence>
<sequence>MNELKLSEKSIRIFAKLLVDPLLEKIWPKVDETIAEKIKREDMMTREQVAAEILHCAPNTADKYYLYQPGFPYCQEGKNRKYYAPAVREWLANNQLKA</sequence>
<proteinExistence type="predicted"/>
<dbReference type="Proteomes" id="UP001596289">
    <property type="component" value="Unassembled WGS sequence"/>
</dbReference>
<protein>
    <recommendedName>
        <fullName evidence="3">DNA-binding protein</fullName>
    </recommendedName>
</protein>
<keyword evidence="2" id="KW-1185">Reference proteome</keyword>
<evidence type="ECO:0008006" key="3">
    <source>
        <dbReference type="Google" id="ProtNLM"/>
    </source>
</evidence>
<accession>A0ABW1RGV2</accession>
<organism evidence="1 2">
    <name type="scientific">Loigolactobacillus jiayinensis</name>
    <dbReference type="NCBI Taxonomy" id="2486016"/>
    <lineage>
        <taxon>Bacteria</taxon>
        <taxon>Bacillati</taxon>
        <taxon>Bacillota</taxon>
        <taxon>Bacilli</taxon>
        <taxon>Lactobacillales</taxon>
        <taxon>Lactobacillaceae</taxon>
        <taxon>Loigolactobacillus</taxon>
    </lineage>
</organism>
<comment type="caution">
    <text evidence="1">The sequence shown here is derived from an EMBL/GenBank/DDBJ whole genome shotgun (WGS) entry which is preliminary data.</text>
</comment>
<gene>
    <name evidence="1" type="ORF">ACFQGP_07360</name>
</gene>
<name>A0ABW1RGV2_9LACO</name>
<dbReference type="EMBL" id="JBHSSL010000041">
    <property type="protein sequence ID" value="MFC6170390.1"/>
    <property type="molecule type" value="Genomic_DNA"/>
</dbReference>
<dbReference type="RefSeq" id="WP_125552712.1">
    <property type="nucleotide sequence ID" value="NZ_JBHSSL010000041.1"/>
</dbReference>
<evidence type="ECO:0000313" key="2">
    <source>
        <dbReference type="Proteomes" id="UP001596289"/>
    </source>
</evidence>